<dbReference type="SUPFAM" id="SSF46894">
    <property type="entry name" value="C-terminal effector domain of the bipartite response regulators"/>
    <property type="match status" value="1"/>
</dbReference>
<proteinExistence type="predicted"/>
<feature type="compositionally biased region" description="Basic and acidic residues" evidence="1">
    <location>
        <begin position="29"/>
        <end position="38"/>
    </location>
</feature>
<comment type="caution">
    <text evidence="2">The sequence shown here is derived from an EMBL/GenBank/DDBJ whole genome shotgun (WGS) entry which is preliminary data.</text>
</comment>
<sequence length="84" mass="9336">MRFEPGEHNALAFAEEVVLFVPVVKEHRMSVDPSRQQEENGESDDAVDHAAPFGVRNYLAAAMTKLGVPTRAEAVRIAHEHGWL</sequence>
<feature type="region of interest" description="Disordered" evidence="1">
    <location>
        <begin position="29"/>
        <end position="48"/>
    </location>
</feature>
<keyword evidence="3" id="KW-1185">Reference proteome</keyword>
<dbReference type="GO" id="GO:0003677">
    <property type="term" value="F:DNA binding"/>
    <property type="evidence" value="ECO:0007669"/>
    <property type="project" value="InterPro"/>
</dbReference>
<dbReference type="Proteomes" id="UP000640052">
    <property type="component" value="Unassembled WGS sequence"/>
</dbReference>
<reference evidence="2" key="1">
    <citation type="submission" date="2021-01" db="EMBL/GenBank/DDBJ databases">
        <title>Whole genome shotgun sequence of Acrocarpospora phusangensis NBRC 108782.</title>
        <authorList>
            <person name="Komaki H."/>
            <person name="Tamura T."/>
        </authorList>
    </citation>
    <scope>NUCLEOTIDE SEQUENCE</scope>
    <source>
        <strain evidence="2">NBRC 108782</strain>
    </source>
</reference>
<dbReference type="Gene3D" id="1.10.10.10">
    <property type="entry name" value="Winged helix-like DNA-binding domain superfamily/Winged helix DNA-binding domain"/>
    <property type="match status" value="1"/>
</dbReference>
<name>A0A919UUE8_9ACTN</name>
<dbReference type="InterPro" id="IPR016032">
    <property type="entry name" value="Sig_transdc_resp-reg_C-effctor"/>
</dbReference>
<evidence type="ECO:0000313" key="2">
    <source>
        <dbReference type="EMBL" id="GIH28355.1"/>
    </source>
</evidence>
<accession>A0A919UUE8</accession>
<dbReference type="AlphaFoldDB" id="A0A919UUE8"/>
<evidence type="ECO:0000256" key="1">
    <source>
        <dbReference type="SAM" id="MobiDB-lite"/>
    </source>
</evidence>
<protein>
    <submittedName>
        <fullName evidence="2">Uncharacterized protein</fullName>
    </submittedName>
</protein>
<organism evidence="2 3">
    <name type="scientific">Acrocarpospora phusangensis</name>
    <dbReference type="NCBI Taxonomy" id="1070424"/>
    <lineage>
        <taxon>Bacteria</taxon>
        <taxon>Bacillati</taxon>
        <taxon>Actinomycetota</taxon>
        <taxon>Actinomycetes</taxon>
        <taxon>Streptosporangiales</taxon>
        <taxon>Streptosporangiaceae</taxon>
        <taxon>Acrocarpospora</taxon>
    </lineage>
</organism>
<dbReference type="GO" id="GO:0006355">
    <property type="term" value="P:regulation of DNA-templated transcription"/>
    <property type="evidence" value="ECO:0007669"/>
    <property type="project" value="InterPro"/>
</dbReference>
<dbReference type="EMBL" id="BOOA01000079">
    <property type="protein sequence ID" value="GIH28355.1"/>
    <property type="molecule type" value="Genomic_DNA"/>
</dbReference>
<dbReference type="InterPro" id="IPR036388">
    <property type="entry name" value="WH-like_DNA-bd_sf"/>
</dbReference>
<evidence type="ECO:0000313" key="3">
    <source>
        <dbReference type="Proteomes" id="UP000640052"/>
    </source>
</evidence>
<gene>
    <name evidence="2" type="ORF">Aph01nite_66650</name>
</gene>